<comment type="similarity">
    <text evidence="5">Belongs to the NtaA/SnaA/DszA monooxygenase family.</text>
</comment>
<reference evidence="7" key="1">
    <citation type="submission" date="2020-03" db="EMBL/GenBank/DDBJ databases">
        <title>Draft Genome Sequence of Cylindrodendrum hubeiense.</title>
        <authorList>
            <person name="Buettner E."/>
            <person name="Kellner H."/>
        </authorList>
    </citation>
    <scope>NUCLEOTIDE SEQUENCE</scope>
    <source>
        <strain evidence="7">IHI 201604</strain>
    </source>
</reference>
<evidence type="ECO:0000256" key="3">
    <source>
        <dbReference type="ARBA" id="ARBA00023002"/>
    </source>
</evidence>
<name>A0A9P5HLL7_9HYPO</name>
<dbReference type="GO" id="GO:0016705">
    <property type="term" value="F:oxidoreductase activity, acting on paired donors, with incorporation or reduction of molecular oxygen"/>
    <property type="evidence" value="ECO:0007669"/>
    <property type="project" value="InterPro"/>
</dbReference>
<dbReference type="SUPFAM" id="SSF51679">
    <property type="entry name" value="Bacterial luciferase-like"/>
    <property type="match status" value="1"/>
</dbReference>
<dbReference type="OrthoDB" id="8922241at2759"/>
<proteinExistence type="inferred from homology"/>
<dbReference type="InterPro" id="IPR011251">
    <property type="entry name" value="Luciferase-like_dom"/>
</dbReference>
<evidence type="ECO:0000256" key="1">
    <source>
        <dbReference type="ARBA" id="ARBA00022630"/>
    </source>
</evidence>
<evidence type="ECO:0000313" key="8">
    <source>
        <dbReference type="Proteomes" id="UP000722485"/>
    </source>
</evidence>
<feature type="domain" description="Luciferase-like" evidence="6">
    <location>
        <begin position="44"/>
        <end position="395"/>
    </location>
</feature>
<dbReference type="InterPro" id="IPR051260">
    <property type="entry name" value="Diverse_substr_monoxygenases"/>
</dbReference>
<evidence type="ECO:0000256" key="2">
    <source>
        <dbReference type="ARBA" id="ARBA00022643"/>
    </source>
</evidence>
<dbReference type="NCBIfam" id="TIGR03860">
    <property type="entry name" value="FMN_nitrolo"/>
    <property type="match status" value="1"/>
</dbReference>
<dbReference type="GO" id="GO:0004497">
    <property type="term" value="F:monooxygenase activity"/>
    <property type="evidence" value="ECO:0007669"/>
    <property type="project" value="UniProtKB-KW"/>
</dbReference>
<dbReference type="EMBL" id="JAANBB010000012">
    <property type="protein sequence ID" value="KAF7556438.1"/>
    <property type="molecule type" value="Genomic_DNA"/>
</dbReference>
<sequence length="495" mass="53926">MASNGIAQVPKKRIYLNFFEHGCVGSHMAPGQWRYDRSHLNALSLANLARLAERGKISFIFIADGYSTHEVYSGSASPMLRAGTQFATLDPVTLVSSMAAVTKNLGFGITASTSYMTPYMLARTFSSLDHLTNGRVAWNVVTSWSKSAARALGHDDVVPHDERYACAHEYMDLVYKLWESSWADDAVVWDREKRVAFDPEKVTRIEHKGKYFKASALGPLHPSPQRTPVLCQAGTSTAGKSFASKHAEAIYVGGLIPSQTKGSIASIRAGAAANGRDPKSIMFFVGISPILGKTVEEANAKYDRARENADVIGGLAQFSGYTGIDLSRFPLDEVFELKEQPGDSAIHSFLENFNKTIGSSEPWTPRRLGENMALGGFHPAPVGTPDMVADVFEEWINEADVDGFNISYTITPSSQEDIVDLLVPVLQKRGLMWTDYGVEGGTLRENLYGVRGMSGLRADHYGHKFKYGSGFEGDSIESLKDAGDAATSALPDRSA</sequence>
<dbReference type="InterPro" id="IPR016215">
    <property type="entry name" value="NTA_MOA"/>
</dbReference>
<evidence type="ECO:0000256" key="4">
    <source>
        <dbReference type="ARBA" id="ARBA00023033"/>
    </source>
</evidence>
<dbReference type="PANTHER" id="PTHR30011:SF16">
    <property type="entry name" value="C2H2 FINGER DOMAIN TRANSCRIPTION FACTOR (EUROFUNG)-RELATED"/>
    <property type="match status" value="1"/>
</dbReference>
<dbReference type="Pfam" id="PF00296">
    <property type="entry name" value="Bac_luciferase"/>
    <property type="match status" value="1"/>
</dbReference>
<evidence type="ECO:0000313" key="7">
    <source>
        <dbReference type="EMBL" id="KAF7556438.1"/>
    </source>
</evidence>
<keyword evidence="4" id="KW-0503">Monooxygenase</keyword>
<dbReference type="AlphaFoldDB" id="A0A9P5HLL7"/>
<keyword evidence="8" id="KW-1185">Reference proteome</keyword>
<comment type="caution">
    <text evidence="7">The sequence shown here is derived from an EMBL/GenBank/DDBJ whole genome shotgun (WGS) entry which is preliminary data.</text>
</comment>
<dbReference type="InterPro" id="IPR036661">
    <property type="entry name" value="Luciferase-like_sf"/>
</dbReference>
<accession>A0A9P5HLL7</accession>
<gene>
    <name evidence="7" type="ORF">G7Z17_g1428</name>
</gene>
<organism evidence="7 8">
    <name type="scientific">Cylindrodendrum hubeiense</name>
    <dbReference type="NCBI Taxonomy" id="595255"/>
    <lineage>
        <taxon>Eukaryota</taxon>
        <taxon>Fungi</taxon>
        <taxon>Dikarya</taxon>
        <taxon>Ascomycota</taxon>
        <taxon>Pezizomycotina</taxon>
        <taxon>Sordariomycetes</taxon>
        <taxon>Hypocreomycetidae</taxon>
        <taxon>Hypocreales</taxon>
        <taxon>Nectriaceae</taxon>
        <taxon>Cylindrodendrum</taxon>
    </lineage>
</organism>
<dbReference type="PIRSF" id="PIRSF000337">
    <property type="entry name" value="NTA_MOA"/>
    <property type="match status" value="1"/>
</dbReference>
<dbReference type="Gene3D" id="3.20.20.30">
    <property type="entry name" value="Luciferase-like domain"/>
    <property type="match status" value="1"/>
</dbReference>
<evidence type="ECO:0000256" key="5">
    <source>
        <dbReference type="ARBA" id="ARBA00033748"/>
    </source>
</evidence>
<dbReference type="PANTHER" id="PTHR30011">
    <property type="entry name" value="ALKANESULFONATE MONOOXYGENASE-RELATED"/>
    <property type="match status" value="1"/>
</dbReference>
<keyword evidence="2" id="KW-0288">FMN</keyword>
<protein>
    <recommendedName>
        <fullName evidence="6">Luciferase-like domain-containing protein</fullName>
    </recommendedName>
</protein>
<keyword evidence="3" id="KW-0560">Oxidoreductase</keyword>
<dbReference type="Proteomes" id="UP000722485">
    <property type="component" value="Unassembled WGS sequence"/>
</dbReference>
<keyword evidence="1" id="KW-0285">Flavoprotein</keyword>
<evidence type="ECO:0000259" key="6">
    <source>
        <dbReference type="Pfam" id="PF00296"/>
    </source>
</evidence>